<feature type="region of interest" description="Disordered" evidence="1">
    <location>
        <begin position="909"/>
        <end position="957"/>
    </location>
</feature>
<name>A0A0C4DR01_MAGP6</name>
<reference evidence="3" key="4">
    <citation type="journal article" date="2015" name="G3 (Bethesda)">
        <title>Genome sequences of three phytopathogenic species of the Magnaporthaceae family of fungi.</title>
        <authorList>
            <person name="Okagaki L.H."/>
            <person name="Nunes C.C."/>
            <person name="Sailsbery J."/>
            <person name="Clay B."/>
            <person name="Brown D."/>
            <person name="John T."/>
            <person name="Oh Y."/>
            <person name="Young N."/>
            <person name="Fitzgerald M."/>
            <person name="Haas B.J."/>
            <person name="Zeng Q."/>
            <person name="Young S."/>
            <person name="Adiconis X."/>
            <person name="Fan L."/>
            <person name="Levin J.Z."/>
            <person name="Mitchell T.K."/>
            <person name="Okubara P.A."/>
            <person name="Farman M.L."/>
            <person name="Kohn L.M."/>
            <person name="Birren B."/>
            <person name="Ma L.-J."/>
            <person name="Dean R.A."/>
        </authorList>
    </citation>
    <scope>NUCLEOTIDE SEQUENCE</scope>
    <source>
        <strain evidence="3">ATCC 64411 / 73-15</strain>
    </source>
</reference>
<keyword evidence="4" id="KW-1185">Reference proteome</keyword>
<accession>A0A0C4DR01</accession>
<feature type="region of interest" description="Disordered" evidence="1">
    <location>
        <begin position="64"/>
        <end position="94"/>
    </location>
</feature>
<organism evidence="3 4">
    <name type="scientific">Magnaporthiopsis poae (strain ATCC 64411 / 73-15)</name>
    <name type="common">Kentucky bluegrass fungus</name>
    <name type="synonym">Magnaporthe poae</name>
    <dbReference type="NCBI Taxonomy" id="644358"/>
    <lineage>
        <taxon>Eukaryota</taxon>
        <taxon>Fungi</taxon>
        <taxon>Dikarya</taxon>
        <taxon>Ascomycota</taxon>
        <taxon>Pezizomycotina</taxon>
        <taxon>Sordariomycetes</taxon>
        <taxon>Sordariomycetidae</taxon>
        <taxon>Magnaporthales</taxon>
        <taxon>Magnaporthaceae</taxon>
        <taxon>Magnaporthiopsis</taxon>
    </lineage>
</organism>
<reference evidence="2" key="3">
    <citation type="submission" date="2011-03" db="EMBL/GenBank/DDBJ databases">
        <title>Annotation of Magnaporthe poae ATCC 64411.</title>
        <authorList>
            <person name="Ma L.-J."/>
            <person name="Dead R."/>
            <person name="Young S.K."/>
            <person name="Zeng Q."/>
            <person name="Gargeya S."/>
            <person name="Fitzgerald M."/>
            <person name="Haas B."/>
            <person name="Abouelleil A."/>
            <person name="Alvarado L."/>
            <person name="Arachchi H.M."/>
            <person name="Berlin A."/>
            <person name="Brown A."/>
            <person name="Chapman S.B."/>
            <person name="Chen Z."/>
            <person name="Dunbar C."/>
            <person name="Freedman E."/>
            <person name="Gearin G."/>
            <person name="Gellesch M."/>
            <person name="Goldberg J."/>
            <person name="Griggs A."/>
            <person name="Gujja S."/>
            <person name="Heiman D."/>
            <person name="Howarth C."/>
            <person name="Larson L."/>
            <person name="Lui A."/>
            <person name="MacDonald P.J.P."/>
            <person name="Mehta T."/>
            <person name="Montmayeur A."/>
            <person name="Murphy C."/>
            <person name="Neiman D."/>
            <person name="Pearson M."/>
            <person name="Priest M."/>
            <person name="Roberts A."/>
            <person name="Saif S."/>
            <person name="Shea T."/>
            <person name="Shenoy N."/>
            <person name="Sisk P."/>
            <person name="Stolte C."/>
            <person name="Sykes S."/>
            <person name="Yandava C."/>
            <person name="Wortman J."/>
            <person name="Nusbaum C."/>
            <person name="Birren B."/>
        </authorList>
    </citation>
    <scope>NUCLEOTIDE SEQUENCE</scope>
    <source>
        <strain evidence="2">ATCC 64411</strain>
    </source>
</reference>
<feature type="region of interest" description="Disordered" evidence="1">
    <location>
        <begin position="258"/>
        <end position="277"/>
    </location>
</feature>
<feature type="compositionally biased region" description="Low complexity" evidence="1">
    <location>
        <begin position="74"/>
        <end position="88"/>
    </location>
</feature>
<dbReference type="STRING" id="644358.A0A0C4DR01"/>
<feature type="compositionally biased region" description="Polar residues" evidence="1">
    <location>
        <begin position="932"/>
        <end position="948"/>
    </location>
</feature>
<proteinExistence type="predicted"/>
<gene>
    <name evidence="2" type="ORF">MAPG_02300</name>
</gene>
<dbReference type="eggNOG" id="ENOG502RJYG">
    <property type="taxonomic scope" value="Eukaryota"/>
</dbReference>
<feature type="region of interest" description="Disordered" evidence="1">
    <location>
        <begin position="380"/>
        <end position="402"/>
    </location>
</feature>
<dbReference type="VEuPathDB" id="FungiDB:MAPG_02300"/>
<reference evidence="4" key="2">
    <citation type="submission" date="2010-05" db="EMBL/GenBank/DDBJ databases">
        <title>The genome sequence of Magnaporthe poae strain ATCC 64411.</title>
        <authorList>
            <person name="Ma L.-J."/>
            <person name="Dead R."/>
            <person name="Young S."/>
            <person name="Zeng Q."/>
            <person name="Koehrsen M."/>
            <person name="Alvarado L."/>
            <person name="Berlin A."/>
            <person name="Chapman S.B."/>
            <person name="Chen Z."/>
            <person name="Freedman E."/>
            <person name="Gellesch M."/>
            <person name="Goldberg J."/>
            <person name="Griggs A."/>
            <person name="Gujja S."/>
            <person name="Heilman E.R."/>
            <person name="Heiman D."/>
            <person name="Hepburn T."/>
            <person name="Howarth C."/>
            <person name="Jen D."/>
            <person name="Larson L."/>
            <person name="Mehta T."/>
            <person name="Neiman D."/>
            <person name="Pearson M."/>
            <person name="Roberts A."/>
            <person name="Saif S."/>
            <person name="Shea T."/>
            <person name="Shenoy N."/>
            <person name="Sisk P."/>
            <person name="Stolte C."/>
            <person name="Sykes S."/>
            <person name="Walk T."/>
            <person name="White J."/>
            <person name="Yandava C."/>
            <person name="Haas B."/>
            <person name="Nusbaum C."/>
            <person name="Birren B."/>
        </authorList>
    </citation>
    <scope>NUCLEOTIDE SEQUENCE [LARGE SCALE GENOMIC DNA]</scope>
    <source>
        <strain evidence="4">ATCC 64411 / 73-15</strain>
    </source>
</reference>
<evidence type="ECO:0000313" key="2">
    <source>
        <dbReference type="EMBL" id="KLU83235.1"/>
    </source>
</evidence>
<feature type="compositionally biased region" description="Acidic residues" evidence="1">
    <location>
        <begin position="259"/>
        <end position="269"/>
    </location>
</feature>
<dbReference type="OrthoDB" id="5420387at2759"/>
<dbReference type="AlphaFoldDB" id="A0A0C4DR01"/>
<dbReference type="EnsemblFungi" id="MAPG_02300T0">
    <property type="protein sequence ID" value="MAPG_02300T0"/>
    <property type="gene ID" value="MAPG_02300"/>
</dbReference>
<reference evidence="2" key="1">
    <citation type="submission" date="2010-05" db="EMBL/GenBank/DDBJ databases">
        <title>The Genome Sequence of Magnaporthe poae strain ATCC 64411.</title>
        <authorList>
            <consortium name="The Broad Institute Genome Sequencing Platform"/>
            <consortium name="Broad Institute Genome Sequencing Center for Infectious Disease"/>
            <person name="Ma L.-J."/>
            <person name="Dead R."/>
            <person name="Young S."/>
            <person name="Zeng Q."/>
            <person name="Koehrsen M."/>
            <person name="Alvarado L."/>
            <person name="Berlin A."/>
            <person name="Chapman S.B."/>
            <person name="Chen Z."/>
            <person name="Freedman E."/>
            <person name="Gellesch M."/>
            <person name="Goldberg J."/>
            <person name="Griggs A."/>
            <person name="Gujja S."/>
            <person name="Heilman E.R."/>
            <person name="Heiman D."/>
            <person name="Hepburn T."/>
            <person name="Howarth C."/>
            <person name="Jen D."/>
            <person name="Larson L."/>
            <person name="Mehta T."/>
            <person name="Neiman D."/>
            <person name="Pearson M."/>
            <person name="Roberts A."/>
            <person name="Saif S."/>
            <person name="Shea T."/>
            <person name="Shenoy N."/>
            <person name="Sisk P."/>
            <person name="Stolte C."/>
            <person name="Sykes S."/>
            <person name="Walk T."/>
            <person name="White J."/>
            <person name="Yandava C."/>
            <person name="Haas B."/>
            <person name="Nusbaum C."/>
            <person name="Birren B."/>
        </authorList>
    </citation>
    <scope>NUCLEOTIDE SEQUENCE</scope>
    <source>
        <strain evidence="2">ATCC 64411</strain>
    </source>
</reference>
<evidence type="ECO:0000313" key="3">
    <source>
        <dbReference type="EnsemblFungi" id="MAPG_02300T0"/>
    </source>
</evidence>
<dbReference type="EMBL" id="GL876967">
    <property type="protein sequence ID" value="KLU83235.1"/>
    <property type="molecule type" value="Genomic_DNA"/>
</dbReference>
<feature type="region of interest" description="Disordered" evidence="1">
    <location>
        <begin position="851"/>
        <end position="872"/>
    </location>
</feature>
<protein>
    <submittedName>
        <fullName evidence="2 3">Uncharacterized protein</fullName>
    </submittedName>
</protein>
<dbReference type="PANTHER" id="PTHR42345:SF2">
    <property type="entry name" value="HELICASE-LIKE PROTEIN"/>
    <property type="match status" value="1"/>
</dbReference>
<dbReference type="PANTHER" id="PTHR42345">
    <property type="entry name" value="TPR_REGION DOMAIN-CONTAINING PROTEIN"/>
    <property type="match status" value="1"/>
</dbReference>
<dbReference type="EMBL" id="ADBL01000581">
    <property type="status" value="NOT_ANNOTATED_CDS"/>
    <property type="molecule type" value="Genomic_DNA"/>
</dbReference>
<feature type="compositionally biased region" description="Low complexity" evidence="1">
    <location>
        <begin position="910"/>
        <end position="920"/>
    </location>
</feature>
<dbReference type="Proteomes" id="UP000011715">
    <property type="component" value="Unassembled WGS sequence"/>
</dbReference>
<evidence type="ECO:0000313" key="4">
    <source>
        <dbReference type="Proteomes" id="UP000011715"/>
    </source>
</evidence>
<evidence type="ECO:0000256" key="1">
    <source>
        <dbReference type="SAM" id="MobiDB-lite"/>
    </source>
</evidence>
<dbReference type="OMA" id="VFEVPNM"/>
<sequence>MSTLTDSELEKLFSGAPQYFARSEGPNTGAPNPSVAFPWDESLVIRDLTDHTQIEDEAWGCTTALPHITRSPRRPGSSGSSSSSVGSSKGKRAHFYPKCHERPNMLSMHGLEKGTVGFAAAMELAVADALQEEQFGFDASGHRANAIVEARQRMLTSKDGLRHMEESAIMEQLIKNGHRYVANNIQDNTLSTSLYNELFLHILHPPTRVLDHSDPYSLSVQIQALLKVLGAPNVWIDFSHVEWRIRLGQILWSSSADYPEPEDDAEDISPDTPAGPTKAEVRSEERYWLLLQILLACELWIRLDAIVEAEDAGVGHIKPRQIYRFQQEATPSVKWSMLMARAWLENIEITKVDPPKLGGDLDGHQPTGWLATLTKRMSLTSDHNSGGAGGSTQGSRPTSSRLADDQPAYLMKGKHGRRQVDGLTHFARRLKWPDIESYENRISTNIRAVANGTTPLNSPPASPLPTNDTRRSSYFGGTSGMFSKHLGNNAHVSTPNGSAVGGTKVPHIADQIRRQPSKRRKISAALHPSGWLSKSYVSGFMLPGEGLSHFIMSTLLENDAEAMRRLGPVANLCGGFVYCQKSFWSTACIVGRVVAAGKSAVECMGWISTDVTPQGMGDGWVNIEVAEPQGESARTGKQARIWGKLAVEKQSSVLGDADPDSVFPADFIIPFENIYKASQPPSLYIELKALKLFAPVDSVHTTPTASVPQSPLSDVTPSTMDTAATSVAPEIHTYPAAVTFSVAEDYDDGDMGVEKEYTFCLSHDVYFVTAHPCVPSQHVKVLKSPSSPTIQQIDLDGGSASSGSSMSGFGGKPSTSANITCHPLHKYYTYTAIHLSELLARRDSTLEELLNEPGENAHRRPSITPGPNANRPPRVFVVDCITGFLPQPQEHEIPLSPVVSRTSSLNINWPQSQQQSQVSPPSSPPRAGYATGANNATDDPSSPSTAQKMHSESRRRQFGSDMEILVRAICAEKGWDALISRRRRGCLACAIREAGALGWKVIIRVD</sequence>
<reference evidence="3" key="5">
    <citation type="submission" date="2015-06" db="UniProtKB">
        <authorList>
            <consortium name="EnsemblFungi"/>
        </authorList>
    </citation>
    <scope>IDENTIFICATION</scope>
    <source>
        <strain evidence="3">ATCC 64411</strain>
    </source>
</reference>